<feature type="region of interest" description="Disordered" evidence="1">
    <location>
        <begin position="164"/>
        <end position="183"/>
    </location>
</feature>
<sequence>MAALPVLSGVRAQLSAVGGSLDVLDSLNLGASVLASMSDLAPAQAALHDSAQILDFLLARVRDWRNATTPVNQLSDELLATIFYFAHAACAEDSQWPKPAPTRTIFTLAHVCTKWRRVARDQAALWTDVQLPQTAELGLCQDIMGLSRGLALRLVIRWRHVPDAETDDDDDGGSPSPPSSGPECAVLPAVEAHMHRVTHLSLICSDFHADLIAKLLTLPAPRLTSLHIRHEPRAVRRPNFPASFRIDMPALKRLYLCGVYPKFLSGFVGTALEVYTVYNQWIISRLSKRCCNGSSPGLTARAMHGIPNRFRAFQALHCGCSRKPCIAPSALREIED</sequence>
<reference evidence="2 3" key="1">
    <citation type="journal article" date="2016" name="Mol. Biol. Evol.">
        <title>Comparative Genomics of Early-Diverging Mushroom-Forming Fungi Provides Insights into the Origins of Lignocellulose Decay Capabilities.</title>
        <authorList>
            <person name="Nagy L.G."/>
            <person name="Riley R."/>
            <person name="Tritt A."/>
            <person name="Adam C."/>
            <person name="Daum C."/>
            <person name="Floudas D."/>
            <person name="Sun H."/>
            <person name="Yadav J.S."/>
            <person name="Pangilinan J."/>
            <person name="Larsson K.H."/>
            <person name="Matsuura K."/>
            <person name="Barry K."/>
            <person name="Labutti K."/>
            <person name="Kuo R."/>
            <person name="Ohm R.A."/>
            <person name="Bhattacharya S.S."/>
            <person name="Shirouzu T."/>
            <person name="Yoshinaga Y."/>
            <person name="Martin F.M."/>
            <person name="Grigoriev I.V."/>
            <person name="Hibbett D.S."/>
        </authorList>
    </citation>
    <scope>NUCLEOTIDE SEQUENCE [LARGE SCALE GENOMIC DNA]</scope>
    <source>
        <strain evidence="2 3">HHB12029</strain>
    </source>
</reference>
<dbReference type="InParanoid" id="A0A165PPB1"/>
<dbReference type="OrthoDB" id="3365698at2759"/>
<evidence type="ECO:0000256" key="1">
    <source>
        <dbReference type="SAM" id="MobiDB-lite"/>
    </source>
</evidence>
<dbReference type="Gene3D" id="1.20.1280.50">
    <property type="match status" value="1"/>
</dbReference>
<dbReference type="AlphaFoldDB" id="A0A165PPB1"/>
<dbReference type="EMBL" id="KV425888">
    <property type="protein sequence ID" value="KZW02466.1"/>
    <property type="molecule type" value="Genomic_DNA"/>
</dbReference>
<proteinExistence type="predicted"/>
<gene>
    <name evidence="2" type="ORF">EXIGLDRAFT_829344</name>
</gene>
<accession>A0A165PPB1</accession>
<organism evidence="2 3">
    <name type="scientific">Exidia glandulosa HHB12029</name>
    <dbReference type="NCBI Taxonomy" id="1314781"/>
    <lineage>
        <taxon>Eukaryota</taxon>
        <taxon>Fungi</taxon>
        <taxon>Dikarya</taxon>
        <taxon>Basidiomycota</taxon>
        <taxon>Agaricomycotina</taxon>
        <taxon>Agaricomycetes</taxon>
        <taxon>Auriculariales</taxon>
        <taxon>Exidiaceae</taxon>
        <taxon>Exidia</taxon>
    </lineage>
</organism>
<protein>
    <submittedName>
        <fullName evidence="2">Uncharacterized protein</fullName>
    </submittedName>
</protein>
<evidence type="ECO:0000313" key="3">
    <source>
        <dbReference type="Proteomes" id="UP000077266"/>
    </source>
</evidence>
<dbReference type="Proteomes" id="UP000077266">
    <property type="component" value="Unassembled WGS sequence"/>
</dbReference>
<keyword evidence="3" id="KW-1185">Reference proteome</keyword>
<evidence type="ECO:0000313" key="2">
    <source>
        <dbReference type="EMBL" id="KZW02466.1"/>
    </source>
</evidence>
<name>A0A165PPB1_EXIGL</name>